<dbReference type="RefSeq" id="WP_245813667.1">
    <property type="nucleotide sequence ID" value="NZ_FXXQ01000002.1"/>
</dbReference>
<evidence type="ECO:0000313" key="3">
    <source>
        <dbReference type="Proteomes" id="UP000201838"/>
    </source>
</evidence>
<protein>
    <submittedName>
        <fullName evidence="2">Uncharacterized protein</fullName>
    </submittedName>
</protein>
<keyword evidence="1" id="KW-1133">Transmembrane helix</keyword>
<organism evidence="2 3">
    <name type="scientific">Boseongicola aestuarii</name>
    <dbReference type="NCBI Taxonomy" id="1470561"/>
    <lineage>
        <taxon>Bacteria</taxon>
        <taxon>Pseudomonadati</taxon>
        <taxon>Pseudomonadota</taxon>
        <taxon>Alphaproteobacteria</taxon>
        <taxon>Rhodobacterales</taxon>
        <taxon>Paracoccaceae</taxon>
        <taxon>Boseongicola</taxon>
    </lineage>
</organism>
<proteinExistence type="predicted"/>
<keyword evidence="1" id="KW-0812">Transmembrane</keyword>
<reference evidence="2 3" key="1">
    <citation type="submission" date="2017-05" db="EMBL/GenBank/DDBJ databases">
        <authorList>
            <person name="Song R."/>
            <person name="Chenine A.L."/>
            <person name="Ruprecht R.M."/>
        </authorList>
    </citation>
    <scope>NUCLEOTIDE SEQUENCE [LARGE SCALE GENOMIC DNA]</scope>
    <source>
        <strain evidence="2 3">CECT 8489</strain>
    </source>
</reference>
<dbReference type="EMBL" id="FXXQ01000002">
    <property type="protein sequence ID" value="SMX22934.1"/>
    <property type="molecule type" value="Genomic_DNA"/>
</dbReference>
<evidence type="ECO:0000256" key="1">
    <source>
        <dbReference type="SAM" id="Phobius"/>
    </source>
</evidence>
<feature type="transmembrane region" description="Helical" evidence="1">
    <location>
        <begin position="9"/>
        <end position="29"/>
    </location>
</feature>
<dbReference type="Proteomes" id="UP000201838">
    <property type="component" value="Unassembled WGS sequence"/>
</dbReference>
<gene>
    <name evidence="2" type="ORF">BOA8489_01033</name>
</gene>
<sequence>MFTTIKRTAFALAVVFIGWIAIMATVMLLSDVAPAAVVFFPSPELLADLPDDTSILALERFRLTVVNATGGTRALYDAGAWLVLPAGLTGCLPLTKAQKAQLLARQSG</sequence>
<name>A0A238IZ41_9RHOB</name>
<keyword evidence="1" id="KW-0472">Membrane</keyword>
<evidence type="ECO:0000313" key="2">
    <source>
        <dbReference type="EMBL" id="SMX22934.1"/>
    </source>
</evidence>
<dbReference type="AlphaFoldDB" id="A0A238IZ41"/>
<keyword evidence="3" id="KW-1185">Reference proteome</keyword>
<accession>A0A238IZ41</accession>